<gene>
    <name evidence="6" type="primary">ASB15</name>
</gene>
<dbReference type="PANTHER" id="PTHR24198">
    <property type="entry name" value="ANKYRIN REPEAT AND PROTEIN KINASE DOMAIN-CONTAINING PROTEIN"/>
    <property type="match status" value="1"/>
</dbReference>
<keyword evidence="7" id="KW-1185">Reference proteome</keyword>
<dbReference type="OrthoDB" id="20872at2759"/>
<name>A0A8C9WK08_SCLFO</name>
<dbReference type="SUPFAM" id="SSF48403">
    <property type="entry name" value="Ankyrin repeat"/>
    <property type="match status" value="1"/>
</dbReference>
<dbReference type="Ensembl" id="ENSSFOT00015081557.1">
    <property type="protein sequence ID" value="ENSSFOP00015076040.1"/>
    <property type="gene ID" value="ENSSFOG00015006838.2"/>
</dbReference>
<proteinExistence type="predicted"/>
<keyword evidence="2" id="KW-0677">Repeat</keyword>
<dbReference type="Gene3D" id="1.10.750.20">
    <property type="entry name" value="SOCS box"/>
    <property type="match status" value="1"/>
</dbReference>
<feature type="domain" description="SOCS box" evidence="5">
    <location>
        <begin position="499"/>
        <end position="545"/>
    </location>
</feature>
<dbReference type="InterPro" id="IPR036036">
    <property type="entry name" value="SOCS_box-like_dom_sf"/>
</dbReference>
<feature type="repeat" description="ANK" evidence="4">
    <location>
        <begin position="194"/>
        <end position="226"/>
    </location>
</feature>
<feature type="repeat" description="ANK" evidence="4">
    <location>
        <begin position="95"/>
        <end position="127"/>
    </location>
</feature>
<dbReference type="PROSITE" id="PS50088">
    <property type="entry name" value="ANK_REPEAT"/>
    <property type="match status" value="5"/>
</dbReference>
<dbReference type="InterPro" id="IPR036770">
    <property type="entry name" value="Ankyrin_rpt-contain_sf"/>
</dbReference>
<feature type="repeat" description="ANK" evidence="4">
    <location>
        <begin position="292"/>
        <end position="324"/>
    </location>
</feature>
<dbReference type="UniPathway" id="UPA00143"/>
<dbReference type="SMART" id="SM00969">
    <property type="entry name" value="SOCS_box"/>
    <property type="match status" value="1"/>
</dbReference>
<dbReference type="Proteomes" id="UP000694397">
    <property type="component" value="Chromosome 21"/>
</dbReference>
<dbReference type="SMART" id="SM00253">
    <property type="entry name" value="SOCS"/>
    <property type="match status" value="1"/>
</dbReference>
<dbReference type="Pfam" id="PF12796">
    <property type="entry name" value="Ank_2"/>
    <property type="match status" value="3"/>
</dbReference>
<dbReference type="GO" id="GO:0016567">
    <property type="term" value="P:protein ubiquitination"/>
    <property type="evidence" value="ECO:0007669"/>
    <property type="project" value="UniProtKB-UniPathway"/>
</dbReference>
<dbReference type="PROSITE" id="PS50225">
    <property type="entry name" value="SOCS"/>
    <property type="match status" value="1"/>
</dbReference>
<sequence>MQLPFDHLFVSLKAMNAAEEMDEDELTEYFGKHVKCMDGDVLSLQRLTESQAAFGEADSSGCLPLHRAAVQPLAGMLEAVLYASHRLSLEEKTLEGETALTLAVQAGFLGNMKVLLEKGASPHAANSSNESPLLLAVRSRSLKMASALIESGAQAQQICGKGWTAMHEAARLGCCDIVMLLLRNGGSVSETDCHGVTPLGVAAEHAQVEVLETLIRYGANVNTQDHNGETILMDAAGSGNPDCVDLLLQHGANPNLPSLTGHLPIHRAAYEGHYLALKVLIPVTSRKAIRQSGQSPIHSAADGGHAQCLELLIAYGFDVNSLLEKHISENYGDMRRSALYFAVSHGDTICTELLLNAGAKPDRDPLHCLLVAVRAGRYEIVRLLLAKRADVNCYFTVVSDTVFPTALQYCLRDEVMMRLLLNGGYDAGRCFCCHHDNSFHTHCPSNDLRSQIVSCLKHLTGTVVRVLLDYVGHVSICSKLKLTLEKHKEWPEIADILGNPRSLKHLCRLVIRRQMSVKTLCDISTMESSPLPPRIKDYLLYKEYDLYSQNIAINV</sequence>
<dbReference type="GO" id="GO:0005737">
    <property type="term" value="C:cytoplasm"/>
    <property type="evidence" value="ECO:0007669"/>
    <property type="project" value="TreeGrafter"/>
</dbReference>
<evidence type="ECO:0000256" key="4">
    <source>
        <dbReference type="PROSITE-ProRule" id="PRU00023"/>
    </source>
</evidence>
<evidence type="ECO:0000313" key="7">
    <source>
        <dbReference type="Proteomes" id="UP000694397"/>
    </source>
</evidence>
<dbReference type="Gene3D" id="1.25.40.20">
    <property type="entry name" value="Ankyrin repeat-containing domain"/>
    <property type="match status" value="3"/>
</dbReference>
<dbReference type="GO" id="GO:0035556">
    <property type="term" value="P:intracellular signal transduction"/>
    <property type="evidence" value="ECO:0007669"/>
    <property type="project" value="InterPro"/>
</dbReference>
<evidence type="ECO:0000256" key="1">
    <source>
        <dbReference type="ARBA" id="ARBA00004906"/>
    </source>
</evidence>
<organism evidence="6 7">
    <name type="scientific">Scleropages formosus</name>
    <name type="common">Asian bonytongue</name>
    <name type="synonym">Osteoglossum formosum</name>
    <dbReference type="NCBI Taxonomy" id="113540"/>
    <lineage>
        <taxon>Eukaryota</taxon>
        <taxon>Metazoa</taxon>
        <taxon>Chordata</taxon>
        <taxon>Craniata</taxon>
        <taxon>Vertebrata</taxon>
        <taxon>Euteleostomi</taxon>
        <taxon>Actinopterygii</taxon>
        <taxon>Neopterygii</taxon>
        <taxon>Teleostei</taxon>
        <taxon>Osteoglossocephala</taxon>
        <taxon>Osteoglossomorpha</taxon>
        <taxon>Osteoglossiformes</taxon>
        <taxon>Osteoglossidae</taxon>
        <taxon>Scleropages</taxon>
    </lineage>
</organism>
<dbReference type="Pfam" id="PF07525">
    <property type="entry name" value="SOCS_box"/>
    <property type="match status" value="1"/>
</dbReference>
<dbReference type="InterPro" id="IPR002110">
    <property type="entry name" value="Ankyrin_rpt"/>
</dbReference>
<feature type="repeat" description="ANK" evidence="4">
    <location>
        <begin position="227"/>
        <end position="259"/>
    </location>
</feature>
<dbReference type="PANTHER" id="PTHR24198:SF187">
    <property type="entry name" value="ANKYRIN REPEAT AND SOCS BOX CONTAINING 15"/>
    <property type="match status" value="1"/>
</dbReference>
<evidence type="ECO:0000256" key="3">
    <source>
        <dbReference type="ARBA" id="ARBA00023043"/>
    </source>
</evidence>
<evidence type="ECO:0000256" key="2">
    <source>
        <dbReference type="ARBA" id="ARBA00022737"/>
    </source>
</evidence>
<dbReference type="AlphaFoldDB" id="A0A8C9WK08"/>
<protein>
    <submittedName>
        <fullName evidence="6">Ankyrin repeat and SOCS box containing 15</fullName>
    </submittedName>
</protein>
<reference evidence="6" key="3">
    <citation type="submission" date="2025-09" db="UniProtKB">
        <authorList>
            <consortium name="Ensembl"/>
        </authorList>
    </citation>
    <scope>IDENTIFICATION</scope>
</reference>
<reference evidence="6 7" key="1">
    <citation type="submission" date="2019-04" db="EMBL/GenBank/DDBJ databases">
        <authorList>
            <consortium name="Wellcome Sanger Institute Data Sharing"/>
        </authorList>
    </citation>
    <scope>NUCLEOTIDE SEQUENCE [LARGE SCALE GENOMIC DNA]</scope>
</reference>
<dbReference type="SUPFAM" id="SSF158235">
    <property type="entry name" value="SOCS box-like"/>
    <property type="match status" value="1"/>
</dbReference>
<dbReference type="PROSITE" id="PS50297">
    <property type="entry name" value="ANK_REP_REGION"/>
    <property type="match status" value="5"/>
</dbReference>
<comment type="pathway">
    <text evidence="1">Protein modification; protein ubiquitination.</text>
</comment>
<accession>A0A8C9WK08</accession>
<dbReference type="Pfam" id="PF00023">
    <property type="entry name" value="Ank"/>
    <property type="match status" value="1"/>
</dbReference>
<feature type="repeat" description="ANK" evidence="4">
    <location>
        <begin position="161"/>
        <end position="193"/>
    </location>
</feature>
<dbReference type="FunFam" id="1.10.750.20:FF:000001">
    <property type="entry name" value="Ankyrin repeat and SOCS box containing 1"/>
    <property type="match status" value="1"/>
</dbReference>
<dbReference type="InterPro" id="IPR001496">
    <property type="entry name" value="SOCS_box"/>
</dbReference>
<dbReference type="SMART" id="SM00248">
    <property type="entry name" value="ANK"/>
    <property type="match status" value="10"/>
</dbReference>
<keyword evidence="3 4" id="KW-0040">ANK repeat</keyword>
<evidence type="ECO:0000259" key="5">
    <source>
        <dbReference type="PROSITE" id="PS50225"/>
    </source>
</evidence>
<reference evidence="6" key="2">
    <citation type="submission" date="2025-08" db="UniProtKB">
        <authorList>
            <consortium name="Ensembl"/>
        </authorList>
    </citation>
    <scope>IDENTIFICATION</scope>
</reference>
<dbReference type="GeneTree" id="ENSGT00940000157073"/>
<evidence type="ECO:0000313" key="6">
    <source>
        <dbReference type="Ensembl" id="ENSSFOP00015076040.1"/>
    </source>
</evidence>